<sequence>MQGWASDRVGILRQAVVLHCAQAASSTQPRNKGGGQFRGLPGNDLRAVKDVLSAELSRACSLDTDCVAWVWGEKRGEVFSDMCFLKGGHPRGQITRVPNPDVVSGQPTQ</sequence>
<dbReference type="EMBL" id="CAUYUJ010020779">
    <property type="protein sequence ID" value="CAK0900454.1"/>
    <property type="molecule type" value="Genomic_DNA"/>
</dbReference>
<protein>
    <submittedName>
        <fullName evidence="2">Uncharacterized protein</fullName>
    </submittedName>
</protein>
<comment type="caution">
    <text evidence="2">The sequence shown here is derived from an EMBL/GenBank/DDBJ whole genome shotgun (WGS) entry which is preliminary data.</text>
</comment>
<evidence type="ECO:0000313" key="2">
    <source>
        <dbReference type="EMBL" id="CAK0900454.1"/>
    </source>
</evidence>
<organism evidence="2 3">
    <name type="scientific">Prorocentrum cordatum</name>
    <dbReference type="NCBI Taxonomy" id="2364126"/>
    <lineage>
        <taxon>Eukaryota</taxon>
        <taxon>Sar</taxon>
        <taxon>Alveolata</taxon>
        <taxon>Dinophyceae</taxon>
        <taxon>Prorocentrales</taxon>
        <taxon>Prorocentraceae</taxon>
        <taxon>Prorocentrum</taxon>
    </lineage>
</organism>
<feature type="region of interest" description="Disordered" evidence="1">
    <location>
        <begin position="88"/>
        <end position="109"/>
    </location>
</feature>
<evidence type="ECO:0000256" key="1">
    <source>
        <dbReference type="SAM" id="MobiDB-lite"/>
    </source>
</evidence>
<dbReference type="Gene3D" id="3.50.4.10">
    <property type="entry name" value="Hepatocyte Growth Factor"/>
    <property type="match status" value="1"/>
</dbReference>
<dbReference type="Proteomes" id="UP001189429">
    <property type="component" value="Unassembled WGS sequence"/>
</dbReference>
<evidence type="ECO:0000313" key="3">
    <source>
        <dbReference type="Proteomes" id="UP001189429"/>
    </source>
</evidence>
<proteinExistence type="predicted"/>
<name>A0ABN9XPF1_9DINO</name>
<keyword evidence="3" id="KW-1185">Reference proteome</keyword>
<feature type="non-terminal residue" evidence="2">
    <location>
        <position position="109"/>
    </location>
</feature>
<reference evidence="2" key="1">
    <citation type="submission" date="2023-10" db="EMBL/GenBank/DDBJ databases">
        <authorList>
            <person name="Chen Y."/>
            <person name="Shah S."/>
            <person name="Dougan E. K."/>
            <person name="Thang M."/>
            <person name="Chan C."/>
        </authorList>
    </citation>
    <scope>NUCLEOTIDE SEQUENCE [LARGE SCALE GENOMIC DNA]</scope>
</reference>
<accession>A0ABN9XPF1</accession>
<gene>
    <name evidence="2" type="ORF">PCOR1329_LOCUS77726</name>
</gene>